<dbReference type="Proteomes" id="UP000250990">
    <property type="component" value="Segment"/>
</dbReference>
<dbReference type="EMBL" id="MH271308">
    <property type="protein sequence ID" value="AWY05749.1"/>
    <property type="molecule type" value="Genomic_DNA"/>
</dbReference>
<evidence type="ECO:0000313" key="2">
    <source>
        <dbReference type="Proteomes" id="UP000250990"/>
    </source>
</evidence>
<sequence length="72" mass="7760">MNLSPMPPAKLAVIPVPLYIDTDDDRLEEPQPARAAFAPRPALRDPLTSPAYLARFGGAEQRGTRPHLAAVA</sequence>
<evidence type="ECO:0000313" key="1">
    <source>
        <dbReference type="EMBL" id="AWY05749.1"/>
    </source>
</evidence>
<organism evidence="1 2">
    <name type="scientific">Microbacterium phage Percival</name>
    <dbReference type="NCBI Taxonomy" id="2201439"/>
    <lineage>
        <taxon>Viruses</taxon>
        <taxon>Duplodnaviria</taxon>
        <taxon>Heunggongvirae</taxon>
        <taxon>Uroviricota</taxon>
        <taxon>Caudoviricetes</taxon>
        <taxon>Casidaviridae</taxon>
        <taxon>Percivalvirus</taxon>
        <taxon>Percivalvirus percival</taxon>
    </lineage>
</organism>
<protein>
    <submittedName>
        <fullName evidence="1">Uncharacterized protein</fullName>
    </submittedName>
</protein>
<accession>A0A2Z4Q7H6</accession>
<gene>
    <name evidence="1" type="primary">63</name>
    <name evidence="1" type="ORF">PBI_PERCIVAL_63</name>
</gene>
<name>A0A2Z4Q7H6_9CAUD</name>
<reference evidence="2" key="1">
    <citation type="submission" date="2018-04" db="EMBL/GenBank/DDBJ databases">
        <authorList>
            <person name="Go L.Y."/>
            <person name="Mitchell J.A."/>
        </authorList>
    </citation>
    <scope>NUCLEOTIDE SEQUENCE [LARGE SCALE GENOMIC DNA]</scope>
</reference>
<keyword evidence="2" id="KW-1185">Reference proteome</keyword>
<proteinExistence type="predicted"/>